<dbReference type="KEGG" id="coh:EAV92_12380"/>
<accession>A0A3G3JYM3</accession>
<evidence type="ECO:0000256" key="1">
    <source>
        <dbReference type="ARBA" id="ARBA00004196"/>
    </source>
</evidence>
<sequence>MRKQRFTVAMIVLLLVAVFYAAYWMKSLTTASADGKTVTVVLKSLNVRSDFWQTVSAGAQVAGKQAGAVIDMAGPLQENDAEAQIKALEEAIERKPQAIVVAPYAHERMPEMMQRIRDAGIRLVVIDTPLDVDPKPVFVGDDHREAGKLAGRTAVQETGSHPVAAILTDFKYSLVSEQRREGVLDTLGDFPGSVYGTYYAGDSEDRAYDVAMSLLRDNKPDFNVIVALTPATTLGAAKAIKETASGSKVRLIGFDSTIGEIQLLEEGVLNATVVQKPFNMGYLGVKAALDLLDGKSVSSTFIDSTVVSSANMYTPEIQKLLFPFIENQ</sequence>
<dbReference type="PANTHER" id="PTHR30036">
    <property type="entry name" value="D-XYLOSE-BINDING PERIPLASMIC PROTEIN"/>
    <property type="match status" value="1"/>
</dbReference>
<dbReference type="GO" id="GO:0030288">
    <property type="term" value="C:outer membrane-bounded periplasmic space"/>
    <property type="evidence" value="ECO:0007669"/>
    <property type="project" value="TreeGrafter"/>
</dbReference>
<dbReference type="Pfam" id="PF13407">
    <property type="entry name" value="Peripla_BP_4"/>
    <property type="match status" value="1"/>
</dbReference>
<dbReference type="AlphaFoldDB" id="A0A3G3JYM3"/>
<evidence type="ECO:0000313" key="4">
    <source>
        <dbReference type="EMBL" id="AYQ73293.1"/>
    </source>
</evidence>
<evidence type="ECO:0000313" key="5">
    <source>
        <dbReference type="Proteomes" id="UP000269097"/>
    </source>
</evidence>
<comment type="subcellular location">
    <subcellularLocation>
        <location evidence="1">Cell envelope</location>
    </subcellularLocation>
</comment>
<dbReference type="Gene3D" id="3.40.50.2300">
    <property type="match status" value="2"/>
</dbReference>
<dbReference type="EMBL" id="CP033433">
    <property type="protein sequence ID" value="AYQ73293.1"/>
    <property type="molecule type" value="Genomic_DNA"/>
</dbReference>
<evidence type="ECO:0000256" key="2">
    <source>
        <dbReference type="ARBA" id="ARBA00007639"/>
    </source>
</evidence>
<dbReference type="Proteomes" id="UP000269097">
    <property type="component" value="Chromosome"/>
</dbReference>
<dbReference type="RefSeq" id="WP_123041375.1">
    <property type="nucleotide sequence ID" value="NZ_CP033433.1"/>
</dbReference>
<evidence type="ECO:0000259" key="3">
    <source>
        <dbReference type="Pfam" id="PF13407"/>
    </source>
</evidence>
<organism evidence="4 5">
    <name type="scientific">Cohnella candidum</name>
    <dbReference type="NCBI Taxonomy" id="2674991"/>
    <lineage>
        <taxon>Bacteria</taxon>
        <taxon>Bacillati</taxon>
        <taxon>Bacillota</taxon>
        <taxon>Bacilli</taxon>
        <taxon>Bacillales</taxon>
        <taxon>Paenibacillaceae</taxon>
        <taxon>Cohnella</taxon>
    </lineage>
</organism>
<dbReference type="SUPFAM" id="SSF53822">
    <property type="entry name" value="Periplasmic binding protein-like I"/>
    <property type="match status" value="1"/>
</dbReference>
<dbReference type="PANTHER" id="PTHR30036:SF7">
    <property type="entry name" value="ABC TRANSPORTER PERIPLASMIC-BINDING PROTEIN YPHF"/>
    <property type="match status" value="1"/>
</dbReference>
<dbReference type="InterPro" id="IPR050555">
    <property type="entry name" value="Bact_Solute-Bind_Prot2"/>
</dbReference>
<gene>
    <name evidence="4" type="ORF">EAV92_12380</name>
</gene>
<dbReference type="InterPro" id="IPR025997">
    <property type="entry name" value="SBP_2_dom"/>
</dbReference>
<proteinExistence type="inferred from homology"/>
<protein>
    <recommendedName>
        <fullName evidence="3">Periplasmic binding protein domain-containing protein</fullName>
    </recommendedName>
</protein>
<feature type="domain" description="Periplasmic binding protein" evidence="3">
    <location>
        <begin position="49"/>
        <end position="295"/>
    </location>
</feature>
<reference evidence="4 5" key="1">
    <citation type="submission" date="2018-10" db="EMBL/GenBank/DDBJ databases">
        <title>Genome Sequence of Cohnella sp.</title>
        <authorList>
            <person name="Srinivasan S."/>
            <person name="Kim M.K."/>
        </authorList>
    </citation>
    <scope>NUCLEOTIDE SEQUENCE [LARGE SCALE GENOMIC DNA]</scope>
    <source>
        <strain evidence="4 5">18JY8-7</strain>
    </source>
</reference>
<dbReference type="GO" id="GO:0030246">
    <property type="term" value="F:carbohydrate binding"/>
    <property type="evidence" value="ECO:0007669"/>
    <property type="project" value="TreeGrafter"/>
</dbReference>
<comment type="similarity">
    <text evidence="2">Belongs to the bacterial solute-binding protein 2 family.</text>
</comment>
<dbReference type="InterPro" id="IPR028082">
    <property type="entry name" value="Peripla_BP_I"/>
</dbReference>
<name>A0A3G3JYM3_9BACL</name>
<keyword evidence="5" id="KW-1185">Reference proteome</keyword>